<dbReference type="EMBL" id="JAPFFF010000003">
    <property type="protein sequence ID" value="KAK8894196.1"/>
    <property type="molecule type" value="Genomic_DNA"/>
</dbReference>
<dbReference type="InterPro" id="IPR036397">
    <property type="entry name" value="RNaseH_sf"/>
</dbReference>
<protein>
    <recommendedName>
        <fullName evidence="7">DDE-1 domain-containing protein</fullName>
    </recommendedName>
</protein>
<reference evidence="1 6" key="1">
    <citation type="submission" date="2024-04" db="EMBL/GenBank/DDBJ databases">
        <title>Tritrichomonas musculus Genome.</title>
        <authorList>
            <person name="Alves-Ferreira E."/>
            <person name="Grigg M."/>
            <person name="Lorenzi H."/>
            <person name="Galac M."/>
        </authorList>
    </citation>
    <scope>NUCLEOTIDE SEQUENCE [LARGE SCALE GENOMIC DNA]</scope>
    <source>
        <strain evidence="1 6">EAF2021</strain>
    </source>
</reference>
<dbReference type="EMBL" id="JAPFFF010000001">
    <property type="protein sequence ID" value="KAK8900080.1"/>
    <property type="molecule type" value="Genomic_DNA"/>
</dbReference>
<comment type="caution">
    <text evidence="1">The sequence shown here is derived from an EMBL/GenBank/DDBJ whole genome shotgun (WGS) entry which is preliminary data.</text>
</comment>
<evidence type="ECO:0008006" key="7">
    <source>
        <dbReference type="Google" id="ProtNLM"/>
    </source>
</evidence>
<proteinExistence type="predicted"/>
<dbReference type="EMBL" id="JAPFFF010000049">
    <property type="protein sequence ID" value="KAK8839995.1"/>
    <property type="molecule type" value="Genomic_DNA"/>
</dbReference>
<evidence type="ECO:0000313" key="4">
    <source>
        <dbReference type="EMBL" id="KAK8894196.1"/>
    </source>
</evidence>
<keyword evidence="6" id="KW-1185">Reference proteome</keyword>
<evidence type="ECO:0000313" key="1">
    <source>
        <dbReference type="EMBL" id="KAK8839995.1"/>
    </source>
</evidence>
<organism evidence="1 6">
    <name type="scientific">Tritrichomonas musculus</name>
    <dbReference type="NCBI Taxonomy" id="1915356"/>
    <lineage>
        <taxon>Eukaryota</taxon>
        <taxon>Metamonada</taxon>
        <taxon>Parabasalia</taxon>
        <taxon>Tritrichomonadida</taxon>
        <taxon>Tritrichomonadidae</taxon>
        <taxon>Tritrichomonas</taxon>
    </lineage>
</organism>
<gene>
    <name evidence="5" type="ORF">M9Y10_002403</name>
    <name evidence="3" type="ORF">M9Y10_010136</name>
    <name evidence="2" type="ORF">M9Y10_019107</name>
    <name evidence="4" type="ORF">M9Y10_022629</name>
    <name evidence="1" type="ORF">M9Y10_031280</name>
</gene>
<evidence type="ECO:0000313" key="2">
    <source>
        <dbReference type="EMBL" id="KAK8848052.1"/>
    </source>
</evidence>
<sequence>MIWSLMDKTIGFFNPQNETELIDAIKYAWNAIKLDTINNLCNSFTRRCFLCLKNRGKCIQHELRKKIDYDVSQEEIDSLLEELQEDGIKFEEIEIILPKIE</sequence>
<evidence type="ECO:0000313" key="6">
    <source>
        <dbReference type="Proteomes" id="UP001470230"/>
    </source>
</evidence>
<name>A0ABR2H1B5_9EUKA</name>
<dbReference type="Gene3D" id="3.30.420.10">
    <property type="entry name" value="Ribonuclease H-like superfamily/Ribonuclease H"/>
    <property type="match status" value="1"/>
</dbReference>
<dbReference type="EMBL" id="JAPFFF010000027">
    <property type="protein sequence ID" value="KAK8848052.1"/>
    <property type="molecule type" value="Genomic_DNA"/>
</dbReference>
<dbReference type="EMBL" id="JAPFFF010000015">
    <property type="protein sequence ID" value="KAK8867160.1"/>
    <property type="molecule type" value="Genomic_DNA"/>
</dbReference>
<evidence type="ECO:0000313" key="5">
    <source>
        <dbReference type="EMBL" id="KAK8900080.1"/>
    </source>
</evidence>
<accession>A0ABR2H1B5</accession>
<evidence type="ECO:0000313" key="3">
    <source>
        <dbReference type="EMBL" id="KAK8867160.1"/>
    </source>
</evidence>
<dbReference type="Proteomes" id="UP001470230">
    <property type="component" value="Unassembled WGS sequence"/>
</dbReference>